<dbReference type="EMBL" id="HG529526">
    <property type="protein sequence ID" value="CDI52028.1"/>
    <property type="molecule type" value="Genomic_DNA"/>
</dbReference>
<feature type="compositionally biased region" description="Low complexity" evidence="1">
    <location>
        <begin position="256"/>
        <end position="276"/>
    </location>
</feature>
<accession>A0A077R044</accession>
<dbReference type="AlphaFoldDB" id="A0A077R044"/>
<name>A0A077R044_9BASI</name>
<dbReference type="GO" id="GO:0016740">
    <property type="term" value="F:transferase activity"/>
    <property type="evidence" value="ECO:0007669"/>
    <property type="project" value="UniProtKB-KW"/>
</dbReference>
<organism evidence="2">
    <name type="scientific">Melanopsichium pennsylvanicum 4</name>
    <dbReference type="NCBI Taxonomy" id="1398559"/>
    <lineage>
        <taxon>Eukaryota</taxon>
        <taxon>Fungi</taxon>
        <taxon>Dikarya</taxon>
        <taxon>Basidiomycota</taxon>
        <taxon>Ustilaginomycotina</taxon>
        <taxon>Ustilaginomycetes</taxon>
        <taxon>Ustilaginales</taxon>
        <taxon>Ustilaginaceae</taxon>
        <taxon>Melanopsichium</taxon>
    </lineage>
</organism>
<feature type="compositionally biased region" description="Polar residues" evidence="1">
    <location>
        <begin position="388"/>
        <end position="400"/>
    </location>
</feature>
<evidence type="ECO:0000256" key="1">
    <source>
        <dbReference type="SAM" id="MobiDB-lite"/>
    </source>
</evidence>
<feature type="compositionally biased region" description="Polar residues" evidence="1">
    <location>
        <begin position="277"/>
        <end position="291"/>
    </location>
</feature>
<keyword evidence="2" id="KW-0808">Transferase</keyword>
<feature type="region of interest" description="Disordered" evidence="1">
    <location>
        <begin position="256"/>
        <end position="323"/>
    </location>
</feature>
<feature type="region of interest" description="Disordered" evidence="1">
    <location>
        <begin position="379"/>
        <end position="400"/>
    </location>
</feature>
<reference evidence="2" key="1">
    <citation type="journal article" date="2014" name="Genome Biol. Evol.">
        <title>Gene Loss Rather Than Gene Gain Is Associated with a Host Jump from Monocots to Dicots in the Smut Fungus Melanopsichium pennsylvanicum.</title>
        <authorList>
            <person name="Sharma R."/>
            <person name="Mishra B."/>
            <person name="Runge F."/>
            <person name="Thines M."/>
        </authorList>
    </citation>
    <scope>NUCLEOTIDE SEQUENCE</scope>
    <source>
        <strain evidence="2">4</strain>
    </source>
</reference>
<protein>
    <submittedName>
        <fullName evidence="2">Related to epl1-component of histone h4 h2a acetyltransferase complex</fullName>
    </submittedName>
</protein>
<feature type="compositionally biased region" description="Polar residues" evidence="1">
    <location>
        <begin position="308"/>
        <end position="323"/>
    </location>
</feature>
<proteinExistence type="predicted"/>
<sequence>MSGVAQQPQQQQIGLPVQMQMQMPIQMQMQLQMQMAAAAAQGQTHLLGQSMPFDATSTQAQMQQTQQHLARSVPAHSMAHSSPMQSAAFTVPNAQPFGMNLSLNMNGNAGSPPMQHARVGSQPQQHIARTSASPVSAATNGQNNGRTNSSPVVQAGLVMPQQAGQIQQQAQQQAGVLNLNLNLAAAQMKNGGMTLQQFQALQQQAQMLQGQPGNANTAQVMAMKAALAQNANLNLRLPPNRALQIAQQAAQAAMSTAQQQQQQQQQAQQAQANGAASNQGSPAMSRASTAGSPRFAANGINGGGMASSPVQNGTATTNSPSPQISAANRAAIAAATNAANAKMMAAAQSPVSYHASPVQANLNLHAVQQQQLKNAAAAAAAAAAGSPQLATRASPQTQQG</sequence>
<evidence type="ECO:0000313" key="2">
    <source>
        <dbReference type="EMBL" id="CDI52028.1"/>
    </source>
</evidence>